<protein>
    <submittedName>
        <fullName evidence="5">Serine threonine-phosphatase 6 regulatory ankyrin repeat subunit B-like</fullName>
    </submittedName>
</protein>
<dbReference type="InterPro" id="IPR051165">
    <property type="entry name" value="Multifunctional_ANK_Repeat"/>
</dbReference>
<feature type="compositionally biased region" description="Gly residues" evidence="4">
    <location>
        <begin position="646"/>
        <end position="656"/>
    </location>
</feature>
<dbReference type="Proteomes" id="UP000239899">
    <property type="component" value="Unassembled WGS sequence"/>
</dbReference>
<dbReference type="STRING" id="3076.A0A2P6TGS9"/>
<dbReference type="Pfam" id="PF13857">
    <property type="entry name" value="Ank_5"/>
    <property type="match status" value="1"/>
</dbReference>
<dbReference type="PROSITE" id="PS50297">
    <property type="entry name" value="ANK_REP_REGION"/>
    <property type="match status" value="2"/>
</dbReference>
<dbReference type="InterPro" id="IPR036770">
    <property type="entry name" value="Ankyrin_rpt-contain_sf"/>
</dbReference>
<gene>
    <name evidence="5" type="ORF">C2E21_7931</name>
</gene>
<feature type="compositionally biased region" description="Acidic residues" evidence="4">
    <location>
        <begin position="598"/>
        <end position="616"/>
    </location>
</feature>
<dbReference type="InterPro" id="IPR002110">
    <property type="entry name" value="Ankyrin_rpt"/>
</dbReference>
<dbReference type="SMART" id="SM00248">
    <property type="entry name" value="ANK"/>
    <property type="match status" value="9"/>
</dbReference>
<evidence type="ECO:0000256" key="3">
    <source>
        <dbReference type="PROSITE-ProRule" id="PRU00023"/>
    </source>
</evidence>
<dbReference type="Gene3D" id="1.25.40.20">
    <property type="entry name" value="Ankyrin repeat-containing domain"/>
    <property type="match status" value="3"/>
</dbReference>
<accession>A0A2P6TGS9</accession>
<evidence type="ECO:0000256" key="4">
    <source>
        <dbReference type="SAM" id="MobiDB-lite"/>
    </source>
</evidence>
<keyword evidence="1" id="KW-0677">Repeat</keyword>
<evidence type="ECO:0000313" key="6">
    <source>
        <dbReference type="Proteomes" id="UP000239899"/>
    </source>
</evidence>
<feature type="compositionally biased region" description="Low complexity" evidence="4">
    <location>
        <begin position="617"/>
        <end position="627"/>
    </location>
</feature>
<dbReference type="OrthoDB" id="194358at2759"/>
<feature type="repeat" description="ANK" evidence="3">
    <location>
        <begin position="43"/>
        <end position="75"/>
    </location>
</feature>
<dbReference type="SUPFAM" id="SSF48403">
    <property type="entry name" value="Ankyrin repeat"/>
    <property type="match status" value="1"/>
</dbReference>
<keyword evidence="6" id="KW-1185">Reference proteome</keyword>
<reference evidence="5 6" key="1">
    <citation type="journal article" date="2018" name="Plant J.">
        <title>Genome sequences of Chlorella sorokiniana UTEX 1602 and Micractinium conductrix SAG 241.80: implications to maltose excretion by a green alga.</title>
        <authorList>
            <person name="Arriola M.B."/>
            <person name="Velmurugan N."/>
            <person name="Zhang Y."/>
            <person name="Plunkett M.H."/>
            <person name="Hondzo H."/>
            <person name="Barney B.M."/>
        </authorList>
    </citation>
    <scope>NUCLEOTIDE SEQUENCE [LARGE SCALE GENOMIC DNA]</scope>
    <source>
        <strain evidence="6">UTEX 1602</strain>
    </source>
</reference>
<keyword evidence="2 3" id="KW-0040">ANK repeat</keyword>
<dbReference type="PROSITE" id="PS50088">
    <property type="entry name" value="ANK_REPEAT"/>
    <property type="match status" value="2"/>
</dbReference>
<feature type="compositionally biased region" description="Acidic residues" evidence="4">
    <location>
        <begin position="629"/>
        <end position="645"/>
    </location>
</feature>
<dbReference type="PANTHER" id="PTHR24123">
    <property type="entry name" value="ANKYRIN REPEAT-CONTAINING"/>
    <property type="match status" value="1"/>
</dbReference>
<evidence type="ECO:0000256" key="2">
    <source>
        <dbReference type="ARBA" id="ARBA00023043"/>
    </source>
</evidence>
<dbReference type="AlphaFoldDB" id="A0A2P6TGS9"/>
<dbReference type="Pfam" id="PF12796">
    <property type="entry name" value="Ank_2"/>
    <property type="match status" value="2"/>
</dbReference>
<proteinExistence type="predicted"/>
<sequence length="656" mass="68992">MSYPPWRGLPSADAVHMAAGLEAGLEQLLDICGPESVDEADSAGWTALHRSAAEGDAQRVRRLLAHGADVAALTSGGETPLVLALAGGHTACITEMACAGAANQLNRNGLHALHVAIRSGDAAGVQALLDAAAEEGQAVLTALALACSRTAEPAQTTWNVPCKSPACLAMEAGHFGILRLLLEAAPCAAEFRPPYETYLLHQAVIRRQPEAVRLLLQAAPAIVYQRGSWRVPDTWIYAALPIHMAAHNGDLDSMAALLEAAPNTATEGSMPTGLRPLHLAAKQGHDEAVARLLQAAPEMATVVQPYPPLYAAAQGGHVPVVRRLLQAAPETAMQPAAAAPCQLPLHVAVAGGHVEVARLLVQAKPAAVEEQDSDGCTPISLALLSELPSGAREALLHSLLAAYADGGMEGAGQDAQLRLVEEMGRCLAADNLGAARALLPCMPCTLPLLELLADYNVGGTGLERSLYVQLIEQQPLGEAEWEAVPYGCPGLAGALPAVLARSEAEAGRLVAHLSTGERQRLRVAALCLNRASRRQLPIELISRILVEVVAGPHSHAALTERRRQEQQLADRVRTKHASYFEPHHWLPGMGGGAPWLDYPDDYMSSEDEEEWEDEEAAFGPAAAGGAPYSDEESSSEEEETEEEGSEGSGQQGGAAG</sequence>
<dbReference type="EMBL" id="LHPG02000017">
    <property type="protein sequence ID" value="PRW33315.1"/>
    <property type="molecule type" value="Genomic_DNA"/>
</dbReference>
<dbReference type="PANTHER" id="PTHR24123:SF33">
    <property type="entry name" value="PROTEIN HOS4"/>
    <property type="match status" value="1"/>
</dbReference>
<name>A0A2P6TGS9_CHLSO</name>
<comment type="caution">
    <text evidence="5">The sequence shown here is derived from an EMBL/GenBank/DDBJ whole genome shotgun (WGS) entry which is preliminary data.</text>
</comment>
<evidence type="ECO:0000313" key="5">
    <source>
        <dbReference type="EMBL" id="PRW33315.1"/>
    </source>
</evidence>
<feature type="region of interest" description="Disordered" evidence="4">
    <location>
        <begin position="597"/>
        <end position="656"/>
    </location>
</feature>
<feature type="repeat" description="ANK" evidence="3">
    <location>
        <begin position="272"/>
        <end position="304"/>
    </location>
</feature>
<evidence type="ECO:0000256" key="1">
    <source>
        <dbReference type="ARBA" id="ARBA00022737"/>
    </source>
</evidence>
<organism evidence="5 6">
    <name type="scientific">Chlorella sorokiniana</name>
    <name type="common">Freshwater green alga</name>
    <dbReference type="NCBI Taxonomy" id="3076"/>
    <lineage>
        <taxon>Eukaryota</taxon>
        <taxon>Viridiplantae</taxon>
        <taxon>Chlorophyta</taxon>
        <taxon>core chlorophytes</taxon>
        <taxon>Trebouxiophyceae</taxon>
        <taxon>Chlorellales</taxon>
        <taxon>Chlorellaceae</taxon>
        <taxon>Chlorella clade</taxon>
        <taxon>Chlorella</taxon>
    </lineage>
</organism>